<keyword evidence="5 7" id="KW-0548">Nucleotidyltransferase</keyword>
<dbReference type="EMBL" id="JACHIA010000020">
    <property type="protein sequence ID" value="MBB6072969.1"/>
    <property type="molecule type" value="Genomic_DNA"/>
</dbReference>
<dbReference type="GO" id="GO:0050518">
    <property type="term" value="F:2-C-methyl-D-erythritol 4-phosphate cytidylyltransferase activity"/>
    <property type="evidence" value="ECO:0007669"/>
    <property type="project" value="UniProtKB-UniRule"/>
</dbReference>
<evidence type="ECO:0000256" key="2">
    <source>
        <dbReference type="ARBA" id="ARBA00004787"/>
    </source>
</evidence>
<dbReference type="Proteomes" id="UP000582837">
    <property type="component" value="Unassembled WGS sequence"/>
</dbReference>
<dbReference type="InterPro" id="IPR018294">
    <property type="entry name" value="ISPD_synthase_CS"/>
</dbReference>
<feature type="site" description="Transition state stabilizer" evidence="7">
    <location>
        <position position="31"/>
    </location>
</feature>
<dbReference type="SUPFAM" id="SSF53448">
    <property type="entry name" value="Nucleotide-diphospho-sugar transferases"/>
    <property type="match status" value="1"/>
</dbReference>
<keyword evidence="4 7" id="KW-0808">Transferase</keyword>
<evidence type="ECO:0000313" key="8">
    <source>
        <dbReference type="EMBL" id="MBB6072969.1"/>
    </source>
</evidence>
<proteinExistence type="inferred from homology"/>
<reference evidence="8 9" key="1">
    <citation type="submission" date="2020-08" db="EMBL/GenBank/DDBJ databases">
        <title>Genomic Encyclopedia of Type Strains, Phase IV (KMG-IV): sequencing the most valuable type-strain genomes for metagenomic binning, comparative biology and taxonomic classification.</title>
        <authorList>
            <person name="Goeker M."/>
        </authorList>
    </citation>
    <scope>NUCLEOTIDE SEQUENCE [LARGE SCALE GENOMIC DNA]</scope>
    <source>
        <strain evidence="8 9">DSM 29007</strain>
    </source>
</reference>
<evidence type="ECO:0000256" key="6">
    <source>
        <dbReference type="ARBA" id="ARBA00023229"/>
    </source>
</evidence>
<feature type="site" description="Positions MEP for the nucleophilic attack" evidence="7">
    <location>
        <position position="155"/>
    </location>
</feature>
<feature type="site" description="Positions MEP for the nucleophilic attack" evidence="7">
    <location>
        <position position="211"/>
    </location>
</feature>
<gene>
    <name evidence="7" type="primary">ispD</name>
    <name evidence="8" type="ORF">HNQ61_004635</name>
</gene>
<evidence type="ECO:0000256" key="3">
    <source>
        <dbReference type="ARBA" id="ARBA00009789"/>
    </source>
</evidence>
<comment type="pathway">
    <text evidence="2 7">Isoprenoid biosynthesis; isopentenyl diphosphate biosynthesis via DXP pathway; isopentenyl diphosphate from 1-deoxy-D-xylulose 5-phosphate: step 2/6.</text>
</comment>
<dbReference type="InterPro" id="IPR001228">
    <property type="entry name" value="IspD"/>
</dbReference>
<comment type="function">
    <text evidence="7">Catalyzes the formation of 4-diphosphocytidyl-2-C-methyl-D-erythritol from CTP and 2-C-methyl-D-erythritol 4-phosphate (MEP).</text>
</comment>
<dbReference type="CDD" id="cd02516">
    <property type="entry name" value="CDP-ME_synthetase"/>
    <property type="match status" value="1"/>
</dbReference>
<comment type="catalytic activity">
    <reaction evidence="1 7">
        <text>2-C-methyl-D-erythritol 4-phosphate + CTP + H(+) = 4-CDP-2-C-methyl-D-erythritol + diphosphate</text>
        <dbReference type="Rhea" id="RHEA:13429"/>
        <dbReference type="ChEBI" id="CHEBI:15378"/>
        <dbReference type="ChEBI" id="CHEBI:33019"/>
        <dbReference type="ChEBI" id="CHEBI:37563"/>
        <dbReference type="ChEBI" id="CHEBI:57823"/>
        <dbReference type="ChEBI" id="CHEBI:58262"/>
        <dbReference type="EC" id="2.7.7.60"/>
    </reaction>
</comment>
<sequence>MSTTSSPDIPRVAAVIVAGGSGRRFGGPVRKQYLSIGGQPVLLRAILPFLRHPRIERVVVVLPAEDVEPPPAWLQGMGIVLAAGGAERGDSVRAGLALVADCDRVLIHDGARPFIDRDTIDRVLEAEGGAIAAVPVTDTIKQVDESGAITGTPDRARLWQAQTPQGFPCAAILHAYDRAAADGFAATDDAALFERYAGPVRVVMGSPRNLKVTRPEDVAVAEAIAAELDRG</sequence>
<dbReference type="Pfam" id="PF01128">
    <property type="entry name" value="IspD"/>
    <property type="match status" value="1"/>
</dbReference>
<dbReference type="FunFam" id="3.90.550.10:FF:000003">
    <property type="entry name" value="2-C-methyl-D-erythritol 4-phosphate cytidylyltransferase"/>
    <property type="match status" value="1"/>
</dbReference>
<organism evidence="8 9">
    <name type="scientific">Longimicrobium terrae</name>
    <dbReference type="NCBI Taxonomy" id="1639882"/>
    <lineage>
        <taxon>Bacteria</taxon>
        <taxon>Pseudomonadati</taxon>
        <taxon>Gemmatimonadota</taxon>
        <taxon>Longimicrobiia</taxon>
        <taxon>Longimicrobiales</taxon>
        <taxon>Longimicrobiaceae</taxon>
        <taxon>Longimicrobium</taxon>
    </lineage>
</organism>
<dbReference type="HAMAP" id="MF_00108">
    <property type="entry name" value="IspD"/>
    <property type="match status" value="1"/>
</dbReference>
<dbReference type="NCBIfam" id="TIGR00453">
    <property type="entry name" value="ispD"/>
    <property type="match status" value="1"/>
</dbReference>
<dbReference type="PANTHER" id="PTHR32125">
    <property type="entry name" value="2-C-METHYL-D-ERYTHRITOL 4-PHOSPHATE CYTIDYLYLTRANSFERASE, CHLOROPLASTIC"/>
    <property type="match status" value="1"/>
</dbReference>
<comment type="similarity">
    <text evidence="3 7">Belongs to the IspD/TarI cytidylyltransferase family. IspD subfamily.</text>
</comment>
<dbReference type="AlphaFoldDB" id="A0A841H5D3"/>
<dbReference type="InterPro" id="IPR050088">
    <property type="entry name" value="IspD/TarI_cytidylyltransf_bact"/>
</dbReference>
<evidence type="ECO:0000313" key="9">
    <source>
        <dbReference type="Proteomes" id="UP000582837"/>
    </source>
</evidence>
<dbReference type="PROSITE" id="PS01295">
    <property type="entry name" value="ISPD"/>
    <property type="match status" value="1"/>
</dbReference>
<protein>
    <recommendedName>
        <fullName evidence="7">2-C-methyl-D-erythritol 4-phosphate cytidylyltransferase</fullName>
        <ecNumber evidence="7">2.7.7.60</ecNumber>
    </recommendedName>
    <alternativeName>
        <fullName evidence="7">4-diphosphocytidyl-2C-methyl-D-erythritol synthase</fullName>
    </alternativeName>
    <alternativeName>
        <fullName evidence="7">MEP cytidylyltransferase</fullName>
        <shortName evidence="7">MCT</shortName>
    </alternativeName>
</protein>
<accession>A0A841H5D3</accession>
<dbReference type="GO" id="GO:0019288">
    <property type="term" value="P:isopentenyl diphosphate biosynthetic process, methylerythritol 4-phosphate pathway"/>
    <property type="evidence" value="ECO:0007669"/>
    <property type="project" value="UniProtKB-UniRule"/>
</dbReference>
<dbReference type="UniPathway" id="UPA00056">
    <property type="reaction ID" value="UER00093"/>
</dbReference>
<dbReference type="PANTHER" id="PTHR32125:SF4">
    <property type="entry name" value="2-C-METHYL-D-ERYTHRITOL 4-PHOSPHATE CYTIDYLYLTRANSFERASE, CHLOROPLASTIC"/>
    <property type="match status" value="1"/>
</dbReference>
<keyword evidence="6 7" id="KW-0414">Isoprene biosynthesis</keyword>
<dbReference type="InterPro" id="IPR029044">
    <property type="entry name" value="Nucleotide-diphossugar_trans"/>
</dbReference>
<dbReference type="InterPro" id="IPR034683">
    <property type="entry name" value="IspD/TarI"/>
</dbReference>
<dbReference type="RefSeq" id="WP_205762218.1">
    <property type="nucleotide sequence ID" value="NZ_JABDTL010000002.1"/>
</dbReference>
<name>A0A841H5D3_9BACT</name>
<keyword evidence="9" id="KW-1185">Reference proteome</keyword>
<evidence type="ECO:0000256" key="5">
    <source>
        <dbReference type="ARBA" id="ARBA00022695"/>
    </source>
</evidence>
<feature type="site" description="Transition state stabilizer" evidence="7">
    <location>
        <position position="24"/>
    </location>
</feature>
<evidence type="ECO:0000256" key="7">
    <source>
        <dbReference type="HAMAP-Rule" id="MF_00108"/>
    </source>
</evidence>
<comment type="caution">
    <text evidence="8">The sequence shown here is derived from an EMBL/GenBank/DDBJ whole genome shotgun (WGS) entry which is preliminary data.</text>
</comment>
<dbReference type="Gene3D" id="3.90.550.10">
    <property type="entry name" value="Spore Coat Polysaccharide Biosynthesis Protein SpsA, Chain A"/>
    <property type="match status" value="1"/>
</dbReference>
<evidence type="ECO:0000256" key="1">
    <source>
        <dbReference type="ARBA" id="ARBA00001282"/>
    </source>
</evidence>
<dbReference type="EC" id="2.7.7.60" evidence="7"/>
<evidence type="ECO:0000256" key="4">
    <source>
        <dbReference type="ARBA" id="ARBA00022679"/>
    </source>
</evidence>